<feature type="compositionally biased region" description="Basic and acidic residues" evidence="1">
    <location>
        <begin position="265"/>
        <end position="279"/>
    </location>
</feature>
<dbReference type="EMBL" id="UNSH01000081">
    <property type="protein sequence ID" value="SZF05522.1"/>
    <property type="molecule type" value="Genomic_DNA"/>
</dbReference>
<accession>A0A383V1V4</accession>
<dbReference type="Pfam" id="PF03525">
    <property type="entry name" value="Meiotic_rec114"/>
    <property type="match status" value="1"/>
</dbReference>
<reference evidence="2 3" key="1">
    <citation type="submission" date="2017-11" db="EMBL/GenBank/DDBJ databases">
        <authorList>
            <person name="Kracher B."/>
        </authorList>
    </citation>
    <scope>NUCLEOTIDE SEQUENCE [LARGE SCALE GENOMIC DNA]</scope>
    <source>
        <strain evidence="2 3">RACE1</strain>
    </source>
</reference>
<evidence type="ECO:0000256" key="1">
    <source>
        <dbReference type="SAM" id="MobiDB-lite"/>
    </source>
</evidence>
<organism evidence="2 3">
    <name type="scientific">Blumeria hordei</name>
    <name type="common">Barley powdery mildew</name>
    <name type="synonym">Blumeria graminis f. sp. hordei</name>
    <dbReference type="NCBI Taxonomy" id="2867405"/>
    <lineage>
        <taxon>Eukaryota</taxon>
        <taxon>Fungi</taxon>
        <taxon>Dikarya</taxon>
        <taxon>Ascomycota</taxon>
        <taxon>Pezizomycotina</taxon>
        <taxon>Leotiomycetes</taxon>
        <taxon>Erysiphales</taxon>
        <taxon>Erysiphaceae</taxon>
        <taxon>Blumeria</taxon>
    </lineage>
</organism>
<dbReference type="InterPro" id="IPR004354">
    <property type="entry name" value="Meiotic_Rec114"/>
</dbReference>
<feature type="region of interest" description="Disordered" evidence="1">
    <location>
        <begin position="265"/>
        <end position="297"/>
    </location>
</feature>
<feature type="region of interest" description="Disordered" evidence="1">
    <location>
        <begin position="354"/>
        <end position="376"/>
    </location>
</feature>
<feature type="compositionally biased region" description="Polar residues" evidence="1">
    <location>
        <begin position="359"/>
        <end position="374"/>
    </location>
</feature>
<dbReference type="GO" id="GO:0007131">
    <property type="term" value="P:reciprocal meiotic recombination"/>
    <property type="evidence" value="ECO:0007669"/>
    <property type="project" value="InterPro"/>
</dbReference>
<dbReference type="AlphaFoldDB" id="A0A383V1V4"/>
<gene>
    <name evidence="2" type="ORF">BLGHR1_16325</name>
</gene>
<dbReference type="Proteomes" id="UP000275772">
    <property type="component" value="Unassembled WGS sequence"/>
</dbReference>
<sequence>MKYPKTQSTVRRIQVKFRKESDFSQAVNFLRSLGLSVVDKDAPTSLSSGTLSGPTIVPSISGSASNVSLTRPLTLGEFSFQPNGSSQQASLLPAAENSLNSQIRPGCNVNEGPRAAFLESTSPSNLTNEASKSSISSQYQNLFQRVSNLEEAKHQSSSLYQSQIELRHQDRNSCRQQTGISGFETRNSEPRISHVYPQDEKMPVYPSKLVTLTGAPALLSQPEIRGNIGGIFAGQSPQNNSESLRLVATQPESFEDKTLWIPPRRELPFSKPRDQHKTDFPPVESLSPLPKPTPVERVDAKQPVISKKQKTLVSSKKPVLRKSRSKRPIMTRISKKLNSPKSTEKTTTVNADHGIEKSLSPSGNTIGTAATPSVSVKERPQLRAIAPIKKRPAPHDQIASKRRSPMVDQSTQTFLQTLSFSKEVPSQKTSAHCTVVDPAPTSPEPPRAEFLKVLENLVTNIKNGPTPKEVWEKPGYLEAGDESRIALVNDFICENLGNPEFLQLCQDTEFSWRRIGLGLSK</sequence>
<evidence type="ECO:0000313" key="3">
    <source>
        <dbReference type="Proteomes" id="UP000275772"/>
    </source>
</evidence>
<name>A0A383V1V4_BLUHO</name>
<dbReference type="VEuPathDB" id="FungiDB:BLGHR1_16325"/>
<proteinExistence type="predicted"/>
<protein>
    <submittedName>
        <fullName evidence="2">Uncharacterized protein</fullName>
    </submittedName>
</protein>
<evidence type="ECO:0000313" key="2">
    <source>
        <dbReference type="EMBL" id="SZF05522.1"/>
    </source>
</evidence>